<sequence>MYNPFSLEGKTILVTGASSGIGRAVAIDVAKAGAKVIIIGRNEKRLTEVKELIGSNVIKALTGDLTDNEFIKHVLSSVDQIDGLVHSAGIMKLLPFKFIDYEGLDLMMKTNFYSPVMLSVELLKRKKFNKNSSVLFISSITGSVVGSKANAMYAASKAALSGIIKSMAIDLAKNKIRVNEIAPGMIQTEGAMELTNVISNDAIMEDKKKYPLGDYGKPNDISSACVFFMSDASQWITGSKLVIDGGFTIQ</sequence>
<dbReference type="InterPro" id="IPR002347">
    <property type="entry name" value="SDR_fam"/>
</dbReference>
<dbReference type="Proteomes" id="UP000295668">
    <property type="component" value="Unassembled WGS sequence"/>
</dbReference>
<dbReference type="GO" id="GO:0016491">
    <property type="term" value="F:oxidoreductase activity"/>
    <property type="evidence" value="ECO:0007669"/>
    <property type="project" value="UniProtKB-KW"/>
</dbReference>
<dbReference type="PRINTS" id="PR00081">
    <property type="entry name" value="GDHRDH"/>
</dbReference>
<comment type="similarity">
    <text evidence="1">Belongs to the short-chain dehydrogenases/reductases (SDR) family.</text>
</comment>
<comment type="caution">
    <text evidence="3">The sequence shown here is derived from an EMBL/GenBank/DDBJ whole genome shotgun (WGS) entry which is preliminary data.</text>
</comment>
<evidence type="ECO:0000256" key="1">
    <source>
        <dbReference type="ARBA" id="ARBA00006484"/>
    </source>
</evidence>
<keyword evidence="4" id="KW-1185">Reference proteome</keyword>
<dbReference type="PANTHER" id="PTHR43477:SF1">
    <property type="entry name" value="DIHYDROANTICAPSIN 7-DEHYDROGENASE"/>
    <property type="match status" value="1"/>
</dbReference>
<dbReference type="PANTHER" id="PTHR43477">
    <property type="entry name" value="DIHYDROANTICAPSIN 7-DEHYDROGENASE"/>
    <property type="match status" value="1"/>
</dbReference>
<dbReference type="InterPro" id="IPR020904">
    <property type="entry name" value="Sc_DH/Rdtase_CS"/>
</dbReference>
<dbReference type="EMBL" id="SJCY01000001">
    <property type="protein sequence ID" value="TDG37708.1"/>
    <property type="molecule type" value="Genomic_DNA"/>
</dbReference>
<protein>
    <submittedName>
        <fullName evidence="3">SDR family oxidoreductase</fullName>
    </submittedName>
</protein>
<name>A0A4R5MPS4_9SPHI</name>
<accession>A0A4R5MPS4</accession>
<evidence type="ECO:0000313" key="3">
    <source>
        <dbReference type="EMBL" id="TDG37708.1"/>
    </source>
</evidence>
<dbReference type="Pfam" id="PF13561">
    <property type="entry name" value="adh_short_C2"/>
    <property type="match status" value="1"/>
</dbReference>
<dbReference type="PROSITE" id="PS00061">
    <property type="entry name" value="ADH_SHORT"/>
    <property type="match status" value="1"/>
</dbReference>
<dbReference type="RefSeq" id="WP_133260796.1">
    <property type="nucleotide sequence ID" value="NZ_SJCY01000001.1"/>
</dbReference>
<dbReference type="AlphaFoldDB" id="A0A4R5MPS4"/>
<keyword evidence="2" id="KW-0560">Oxidoreductase</keyword>
<dbReference type="InterPro" id="IPR036291">
    <property type="entry name" value="NAD(P)-bd_dom_sf"/>
</dbReference>
<evidence type="ECO:0000313" key="4">
    <source>
        <dbReference type="Proteomes" id="UP000295668"/>
    </source>
</evidence>
<dbReference type="InterPro" id="IPR051122">
    <property type="entry name" value="SDR_DHRS6-like"/>
</dbReference>
<dbReference type="PRINTS" id="PR00080">
    <property type="entry name" value="SDRFAMILY"/>
</dbReference>
<proteinExistence type="inferred from homology"/>
<dbReference type="FunFam" id="3.40.50.720:FF:000084">
    <property type="entry name" value="Short-chain dehydrogenase reductase"/>
    <property type="match status" value="1"/>
</dbReference>
<organism evidence="3 4">
    <name type="scientific">Pedobacter changchengzhani</name>
    <dbReference type="NCBI Taxonomy" id="2529274"/>
    <lineage>
        <taxon>Bacteria</taxon>
        <taxon>Pseudomonadati</taxon>
        <taxon>Bacteroidota</taxon>
        <taxon>Sphingobacteriia</taxon>
        <taxon>Sphingobacteriales</taxon>
        <taxon>Sphingobacteriaceae</taxon>
        <taxon>Pedobacter</taxon>
    </lineage>
</organism>
<dbReference type="SUPFAM" id="SSF51735">
    <property type="entry name" value="NAD(P)-binding Rossmann-fold domains"/>
    <property type="match status" value="1"/>
</dbReference>
<evidence type="ECO:0000256" key="2">
    <source>
        <dbReference type="ARBA" id="ARBA00023002"/>
    </source>
</evidence>
<reference evidence="3 4" key="1">
    <citation type="submission" date="2019-02" db="EMBL/GenBank/DDBJ databases">
        <title>Pedobacter sp. nov., a novel speices isolated from soil of pinguins habitat in Antarcitica.</title>
        <authorList>
            <person name="He R.-H."/>
        </authorList>
    </citation>
    <scope>NUCLEOTIDE SEQUENCE [LARGE SCALE GENOMIC DNA]</scope>
    <source>
        <strain evidence="3 4">E01020</strain>
    </source>
</reference>
<dbReference type="CDD" id="cd05233">
    <property type="entry name" value="SDR_c"/>
    <property type="match status" value="1"/>
</dbReference>
<dbReference type="Gene3D" id="3.40.50.720">
    <property type="entry name" value="NAD(P)-binding Rossmann-like Domain"/>
    <property type="match status" value="1"/>
</dbReference>
<dbReference type="OrthoDB" id="9803333at2"/>
<gene>
    <name evidence="3" type="ORF">EZJ43_01030</name>
</gene>